<dbReference type="GO" id="GO:0005524">
    <property type="term" value="F:ATP binding"/>
    <property type="evidence" value="ECO:0007669"/>
    <property type="project" value="UniProtKB-KW"/>
</dbReference>
<evidence type="ECO:0000256" key="2">
    <source>
        <dbReference type="ARBA" id="ARBA00022840"/>
    </source>
</evidence>
<protein>
    <submittedName>
        <fullName evidence="5">ABC transporter ATP-binding protein</fullName>
    </submittedName>
</protein>
<comment type="caution">
    <text evidence="5">The sequence shown here is derived from an EMBL/GenBank/DDBJ whole genome shotgun (WGS) entry which is preliminary data.</text>
</comment>
<name>A0A2D0N9Y0_FLAN2</name>
<keyword evidence="2 5" id="KW-0067">ATP-binding</keyword>
<dbReference type="Pfam" id="PF00873">
    <property type="entry name" value="ACR_tran"/>
    <property type="match status" value="1"/>
</dbReference>
<dbReference type="Gene3D" id="1.20.1640.10">
    <property type="entry name" value="Multidrug efflux transporter AcrB transmembrane domain"/>
    <property type="match status" value="2"/>
</dbReference>
<feature type="transmembrane region" description="Helical" evidence="3">
    <location>
        <begin position="1140"/>
        <end position="1160"/>
    </location>
</feature>
<feature type="transmembrane region" description="Helical" evidence="3">
    <location>
        <begin position="330"/>
        <end position="349"/>
    </location>
</feature>
<dbReference type="PANTHER" id="PTHR32063:SF0">
    <property type="entry name" value="SWARMING MOTILITY PROTEIN SWRC"/>
    <property type="match status" value="1"/>
</dbReference>
<dbReference type="PRINTS" id="PR00702">
    <property type="entry name" value="ACRIFLAVINRP"/>
</dbReference>
<keyword evidence="3" id="KW-0812">Transmembrane</keyword>
<dbReference type="InterPro" id="IPR017871">
    <property type="entry name" value="ABC_transporter-like_CS"/>
</dbReference>
<proteinExistence type="predicted"/>
<feature type="transmembrane region" description="Helical" evidence="3">
    <location>
        <begin position="866"/>
        <end position="885"/>
    </location>
</feature>
<keyword evidence="6" id="KW-1185">Reference proteome</keyword>
<organism evidence="5 6">
    <name type="scientific">Flavilitoribacter nigricans (strain ATCC 23147 / DSM 23189 / NBRC 102662 / NCIMB 1420 / SS-2)</name>
    <name type="common">Lewinella nigricans</name>
    <dbReference type="NCBI Taxonomy" id="1122177"/>
    <lineage>
        <taxon>Bacteria</taxon>
        <taxon>Pseudomonadati</taxon>
        <taxon>Bacteroidota</taxon>
        <taxon>Saprospiria</taxon>
        <taxon>Saprospirales</taxon>
        <taxon>Lewinellaceae</taxon>
        <taxon>Flavilitoribacter</taxon>
    </lineage>
</organism>
<feature type="transmembrane region" description="Helical" evidence="3">
    <location>
        <begin position="427"/>
        <end position="448"/>
    </location>
</feature>
<evidence type="ECO:0000256" key="1">
    <source>
        <dbReference type="ARBA" id="ARBA00022741"/>
    </source>
</evidence>
<feature type="transmembrane region" description="Helical" evidence="3">
    <location>
        <begin position="965"/>
        <end position="985"/>
    </location>
</feature>
<evidence type="ECO:0000259" key="4">
    <source>
        <dbReference type="PROSITE" id="PS50893"/>
    </source>
</evidence>
<dbReference type="InterPro" id="IPR003439">
    <property type="entry name" value="ABC_transporter-like_ATP-bd"/>
</dbReference>
<feature type="transmembrane region" description="Helical" evidence="3">
    <location>
        <begin position="1060"/>
        <end position="1080"/>
    </location>
</feature>
<feature type="transmembrane region" description="Helical" evidence="3">
    <location>
        <begin position="354"/>
        <end position="374"/>
    </location>
</feature>
<dbReference type="SUPFAM" id="SSF52540">
    <property type="entry name" value="P-loop containing nucleoside triphosphate hydrolases"/>
    <property type="match status" value="1"/>
</dbReference>
<dbReference type="InterPro" id="IPR027417">
    <property type="entry name" value="P-loop_NTPase"/>
</dbReference>
<feature type="transmembrane region" description="Helical" evidence="3">
    <location>
        <begin position="1035"/>
        <end position="1054"/>
    </location>
</feature>
<feature type="transmembrane region" description="Helical" evidence="3">
    <location>
        <begin position="1205"/>
        <end position="1222"/>
    </location>
</feature>
<evidence type="ECO:0000313" key="6">
    <source>
        <dbReference type="Proteomes" id="UP000223913"/>
    </source>
</evidence>
<keyword evidence="1" id="KW-0547">Nucleotide-binding</keyword>
<dbReference type="Gene3D" id="3.30.70.1430">
    <property type="entry name" value="Multidrug efflux transporter AcrB pore domain"/>
    <property type="match status" value="2"/>
</dbReference>
<dbReference type="InterPro" id="IPR003593">
    <property type="entry name" value="AAA+_ATPase"/>
</dbReference>
<dbReference type="SUPFAM" id="SSF82693">
    <property type="entry name" value="Multidrug efflux transporter AcrB pore domain, PN1, PN2, PC1 and PC2 subdomains"/>
    <property type="match status" value="2"/>
</dbReference>
<evidence type="ECO:0000313" key="5">
    <source>
        <dbReference type="EMBL" id="PHN05186.1"/>
    </source>
</evidence>
<reference evidence="5 6" key="1">
    <citation type="submission" date="2017-10" db="EMBL/GenBank/DDBJ databases">
        <title>The draft genome sequence of Lewinella nigricans NBRC 102662.</title>
        <authorList>
            <person name="Wang K."/>
        </authorList>
    </citation>
    <scope>NUCLEOTIDE SEQUENCE [LARGE SCALE GENOMIC DNA]</scope>
    <source>
        <strain evidence="5 6">NBRC 102662</strain>
    </source>
</reference>
<dbReference type="PROSITE" id="PS00211">
    <property type="entry name" value="ABC_TRANSPORTER_1"/>
    <property type="match status" value="1"/>
</dbReference>
<dbReference type="SUPFAM" id="SSF82714">
    <property type="entry name" value="Multidrug efflux transporter AcrB TolC docking domain, DN and DC subdomains"/>
    <property type="match status" value="1"/>
</dbReference>
<dbReference type="PROSITE" id="PS50893">
    <property type="entry name" value="ABC_TRANSPORTER_2"/>
    <property type="match status" value="1"/>
</dbReference>
<dbReference type="InterPro" id="IPR001036">
    <property type="entry name" value="Acrflvin-R"/>
</dbReference>
<dbReference type="OrthoDB" id="1108346at2"/>
<dbReference type="Gene3D" id="3.30.2090.10">
    <property type="entry name" value="Multidrug efflux transporter AcrB TolC docking domain, DN and DC subdomains"/>
    <property type="match status" value="2"/>
</dbReference>
<dbReference type="InterPro" id="IPR027463">
    <property type="entry name" value="AcrB_DN_DC_subdom"/>
</dbReference>
<keyword evidence="3" id="KW-0472">Membrane</keyword>
<dbReference type="EMBL" id="PDUD01000022">
    <property type="protein sequence ID" value="PHN05186.1"/>
    <property type="molecule type" value="Genomic_DNA"/>
</dbReference>
<feature type="transmembrane region" description="Helical" evidence="3">
    <location>
        <begin position="526"/>
        <end position="545"/>
    </location>
</feature>
<dbReference type="Gene3D" id="3.30.70.1320">
    <property type="entry name" value="Multidrug efflux transporter AcrB pore domain like"/>
    <property type="match status" value="1"/>
</dbReference>
<keyword evidence="3" id="KW-1133">Transmembrane helix</keyword>
<feature type="transmembrane region" description="Helical" evidence="3">
    <location>
        <begin position="386"/>
        <end position="407"/>
    </location>
</feature>
<dbReference type="SMART" id="SM00382">
    <property type="entry name" value="AAA"/>
    <property type="match status" value="1"/>
</dbReference>
<dbReference type="GO" id="GO:0016887">
    <property type="term" value="F:ATP hydrolysis activity"/>
    <property type="evidence" value="ECO:0007669"/>
    <property type="project" value="InterPro"/>
</dbReference>
<feature type="transmembrane region" description="Helical" evidence="3">
    <location>
        <begin position="892"/>
        <end position="911"/>
    </location>
</feature>
<dbReference type="SUPFAM" id="SSF82866">
    <property type="entry name" value="Multidrug efflux transporter AcrB transmembrane domain"/>
    <property type="match status" value="2"/>
</dbReference>
<dbReference type="Proteomes" id="UP000223913">
    <property type="component" value="Unassembled WGS sequence"/>
</dbReference>
<dbReference type="Pfam" id="PF00005">
    <property type="entry name" value="ABC_tran"/>
    <property type="match status" value="1"/>
</dbReference>
<feature type="transmembrane region" description="Helical" evidence="3">
    <location>
        <begin position="1228"/>
        <end position="1246"/>
    </location>
</feature>
<dbReference type="Gene3D" id="3.40.50.300">
    <property type="entry name" value="P-loop containing nucleotide triphosphate hydrolases"/>
    <property type="match status" value="1"/>
</dbReference>
<dbReference type="PANTHER" id="PTHR32063">
    <property type="match status" value="1"/>
</dbReference>
<dbReference type="RefSeq" id="WP_099151240.1">
    <property type="nucleotide sequence ID" value="NZ_PDUD01000022.1"/>
</dbReference>
<feature type="transmembrane region" description="Helical" evidence="3">
    <location>
        <begin position="997"/>
        <end position="1023"/>
    </location>
</feature>
<dbReference type="GO" id="GO:0005886">
    <property type="term" value="C:plasma membrane"/>
    <property type="evidence" value="ECO:0007669"/>
    <property type="project" value="TreeGrafter"/>
</dbReference>
<feature type="transmembrane region" description="Helical" evidence="3">
    <location>
        <begin position="923"/>
        <end position="944"/>
    </location>
</feature>
<sequence length="1562" mass="174425">MNNLIHRKVTICMIFIGLTLLGYISYKQLPVELLPDAELPMLFVQVGALTQVSPQYMEQQGVIPVEGAIGTLEGVEKIETRINGNQAFIQVSFEQDVRFKYVYLKLQQKIDAVKRQLPEDLMVNVSKIDLQQLTNQFLELQIRGSGGTDRLRNVSEKEIRPAFENLSGIASINVFGGRQKNLEILLDKEASEPHNITPESVRSRLTQNSGSRALAGFVYEGDYRYFIRTASEYADVRDIENIVMAPGPILLKDVAKISFGVDEETSISRVNGKDAISLTVTKASQANIIDLSHQCLALIDQLNEKLKAKDVEIVVQRNLADRMESNIQQIINLGMIGGLLAVFVLWIFLKDLRLISVIAVSIPISVFAAFNLFYGAGISINSLTLVGMALAVGMLLDNSIVVLENIYRLVAGGASPEQAVSQGASGVVKAILAATLTTATVFLPFLFFGNYLIALIGKHIGVSIISTLVVSLLVALLLIPVLAYIVLGWYSNRQKISFGQSKARTRTERLYLVLLKSSLRYPARTIIGGLLLFFITTFAVLAVSISTSEEVASDQIDVFITMSKGTTIEKTDKIVREIEAKLESIAEKKDINSRIQEEDAVVSLILQEDFEDIKDRTFYEIKEEVSKLSNQVGGATISLSQQSSEGGGGGIGGMDALGQLMGFGNNQEKIVLKGEDYALLQRVAQDIFYYVENLEGTRSSSLSIRGSRPEVQLAFDPLTLARNEITPQNIATALRDFGQESPADTKFQYADEEYNIIIRESDRQEAEPKAKTIDDLRKLEVADRNGGQHEMATFTNIRTGEGSDEIRRINQQKQIEVVYSRSWQVDQTKDLLEAHQASIQSLIAGYPIPPGIAIEMVEAEDQFKDFKALAGAAILLIFIILASVFESLSAPFVLLFSVPMAVTGALLALFITGNSLFNANTLTGFLILLGVIVNNGIIMIDYVNALRRQGYRKTRALMTAGLHRLRPILITAITTIVAMFPLALGTAEYVSLIGAPFAITVIGGLALGTLLTLVVIPTVYLGLENTITWFRKLPWWVKALNIGIVAAGALLVYFRVSSLLWQMADILLLFFLVPAITYFIRTSLRRAKAELIPPGEDLHIRIQNLVKIYGRPGRFAREWSGSKALAEYHRASQGRRRWQLLLREFIWQIPLLVFLCWFTFSYLNGGFWTAVLGVGIYFLLLEMWEPIDTTLAAGDNRWQHRIRRILGGILYWVSPLILLVQLNNQWDGLGYALVLGLFWYLSLIIYRSSSYLHRKQLKIERLKGRIKRFYYRLISSIPVLGKRTIPFKALNGVSLEISTGMYGLLGPNGAGKSTLMRTISGIFDQSYGKIWINGIDTQEQREELQGLIGYLPQAFGSYENMSAWNYLDYQAILKGLYDNQVRQDRLEYVLGAVNMLDRKDEKIGSFSGGMKQRIGIAQILLHLPRILVVDEPTAGLDPRERIRFRNLLVQLSRERIVIFSTHIIEDIASSCNQLAVIDKGSVKYQGSPQDMLELAEGLVWEYVIPARDLHQTEKEQVVVNHLREGDQIRVRCISRTQPMETAVPTEPVLEDAYLCLLKNIVR</sequence>
<dbReference type="GO" id="GO:0042910">
    <property type="term" value="F:xenobiotic transmembrane transporter activity"/>
    <property type="evidence" value="ECO:0007669"/>
    <property type="project" value="TreeGrafter"/>
</dbReference>
<feature type="transmembrane region" description="Helical" evidence="3">
    <location>
        <begin position="9"/>
        <end position="26"/>
    </location>
</feature>
<dbReference type="CDD" id="cd03264">
    <property type="entry name" value="ABC_drug_resistance_like"/>
    <property type="match status" value="1"/>
</dbReference>
<feature type="transmembrane region" description="Helical" evidence="3">
    <location>
        <begin position="1166"/>
        <end position="1184"/>
    </location>
</feature>
<feature type="domain" description="ABC transporter" evidence="4">
    <location>
        <begin position="1271"/>
        <end position="1504"/>
    </location>
</feature>
<accession>A0A2D0N9Y0</accession>
<evidence type="ECO:0000256" key="3">
    <source>
        <dbReference type="SAM" id="Phobius"/>
    </source>
</evidence>
<gene>
    <name evidence="5" type="ORF">CRP01_16840</name>
</gene>
<dbReference type="Gene3D" id="3.30.70.1440">
    <property type="entry name" value="Multidrug efflux transporter AcrB pore domain"/>
    <property type="match status" value="1"/>
</dbReference>
<feature type="transmembrane region" description="Helical" evidence="3">
    <location>
        <begin position="460"/>
        <end position="487"/>
    </location>
</feature>